<dbReference type="OMA" id="CERERSY"/>
<evidence type="ECO:0000313" key="2">
    <source>
        <dbReference type="EMBL" id="ABO98038.1"/>
    </source>
</evidence>
<keyword evidence="1" id="KW-1133">Transmembrane helix</keyword>
<organism evidence="2 3">
    <name type="scientific">Ostreococcus lucimarinus (strain CCE9901)</name>
    <dbReference type="NCBI Taxonomy" id="436017"/>
    <lineage>
        <taxon>Eukaryota</taxon>
        <taxon>Viridiplantae</taxon>
        <taxon>Chlorophyta</taxon>
        <taxon>Mamiellophyceae</taxon>
        <taxon>Mamiellales</taxon>
        <taxon>Bathycoccaceae</taxon>
        <taxon>Ostreococcus</taxon>
    </lineage>
</organism>
<name>A4S2G4_OSTLU</name>
<dbReference type="OrthoDB" id="10610177at2759"/>
<feature type="transmembrane region" description="Helical" evidence="1">
    <location>
        <begin position="346"/>
        <end position="367"/>
    </location>
</feature>
<dbReference type="GeneID" id="5003746"/>
<sequence length="874" mass="97131">MTHASASAPAPSSIKQRARKARGSVERFIRRLPVPEIYWARERYLEFKGPVWMAYGGAVTMHTLATLAFIGSLFYYADEARWVTDTIISDSTAIAGYDCAPLSPDEFYGLNYTYEECLTKIVPLTESAIGFDIANAEAIAAGGYLTRTDYSNGGTIPYNCSVKNSVYYNPFGSVQAHRGIWPKLPESRTPEIETYINQVVNNGDCRQYPNPSGATCNAGQIRRSGGGSTNGIVGDCETFNTSAAHFLQLFSKTIEYVNGGDVCEFTKHNLPYKCLKSKRMTALEMIGLSNNNAGLVITVFLATLPTFIGFFRKAPKATNEKTWIEKLSFPPEFYDEEPLEFVSNTLVVGFFSLTICAVGVGTFAWFYQYFSSTSQYITDIQITGSWAMPGYNCTPLTTDNLGYGVRYTFDDCKAALQDITVDNINFESWQGDPLNMPNPVPIKAKYVPFNASKEGVSSQAFWGKERPNATLTQYSATTDLDHWEDPASFLVGGKPQSTRILINAPSNSWTDALKADAVEVWKAMMDVAGDEVCLFTKENSPYECKKSGPPDTLTRLSLSYGNAQFIAASLMWIVAIIIKRLPASNPLGWKARLPMEDKWFRVTDLDLVMSPIRTLLVCFVLGAASLIVFALLLQFYATQEFTETVVENVLEKEGFTCRPLKDAIWYGKNWTYDECLAKIEEPSLTNSGLSELEQSTPSFGPGQGILSYSDADYGRQPSAYLRPWGRFGPSYKYYANMMGTVNATFDTFFQNQQTNFTNHISGTVHGSLILTTDEYKAGGIAVSYTAVMDRNDALVLNTFRTIFDEIGRDRMCAWTKENFPYSCTRKYKLPPLQVLSQAGGNAAFFFLLVSIASVELLAIVKTRRVTVENLLAFS</sequence>
<protein>
    <submittedName>
        <fullName evidence="2">Uncharacterized protein</fullName>
    </submittedName>
</protein>
<feature type="transmembrane region" description="Helical" evidence="1">
    <location>
        <begin position="842"/>
        <end position="860"/>
    </location>
</feature>
<dbReference type="Proteomes" id="UP000001568">
    <property type="component" value="Chromosome 9"/>
</dbReference>
<gene>
    <name evidence="2" type="ORF">OSTLU_16729</name>
</gene>
<keyword evidence="3" id="KW-1185">Reference proteome</keyword>
<dbReference type="AlphaFoldDB" id="A4S2G4"/>
<evidence type="ECO:0000313" key="3">
    <source>
        <dbReference type="Proteomes" id="UP000001568"/>
    </source>
</evidence>
<dbReference type="KEGG" id="olu:OSTLU_16729"/>
<feature type="transmembrane region" description="Helical" evidence="1">
    <location>
        <begin position="52"/>
        <end position="77"/>
    </location>
</feature>
<reference evidence="2 3" key="1">
    <citation type="journal article" date="2007" name="Proc. Natl. Acad. Sci. U.S.A.">
        <title>The tiny eukaryote Ostreococcus provides genomic insights into the paradox of plankton speciation.</title>
        <authorList>
            <person name="Palenik B."/>
            <person name="Grimwood J."/>
            <person name="Aerts A."/>
            <person name="Rouze P."/>
            <person name="Salamov A."/>
            <person name="Putnam N."/>
            <person name="Dupont C."/>
            <person name="Jorgensen R."/>
            <person name="Derelle E."/>
            <person name="Rombauts S."/>
            <person name="Zhou K."/>
            <person name="Otillar R."/>
            <person name="Merchant S.S."/>
            <person name="Podell S."/>
            <person name="Gaasterland T."/>
            <person name="Napoli C."/>
            <person name="Gendler K."/>
            <person name="Manuell A."/>
            <person name="Tai V."/>
            <person name="Vallon O."/>
            <person name="Piganeau G."/>
            <person name="Jancek S."/>
            <person name="Heijde M."/>
            <person name="Jabbari K."/>
            <person name="Bowler C."/>
            <person name="Lohr M."/>
            <person name="Robbens S."/>
            <person name="Werner G."/>
            <person name="Dubchak I."/>
            <person name="Pazour G.J."/>
            <person name="Ren Q."/>
            <person name="Paulsen I."/>
            <person name="Delwiche C."/>
            <person name="Schmutz J."/>
            <person name="Rokhsar D."/>
            <person name="Van de Peer Y."/>
            <person name="Moreau H."/>
            <person name="Grigoriev I.V."/>
        </authorList>
    </citation>
    <scope>NUCLEOTIDE SEQUENCE [LARGE SCALE GENOMIC DNA]</scope>
    <source>
        <strain evidence="2 3">CCE9901</strain>
    </source>
</reference>
<dbReference type="EMBL" id="CP000589">
    <property type="protein sequence ID" value="ABO98038.1"/>
    <property type="molecule type" value="Genomic_DNA"/>
</dbReference>
<keyword evidence="1" id="KW-0472">Membrane</keyword>
<feature type="transmembrane region" description="Helical" evidence="1">
    <location>
        <begin position="293"/>
        <end position="311"/>
    </location>
</feature>
<dbReference type="RefSeq" id="XP_001419745.1">
    <property type="nucleotide sequence ID" value="XM_001419708.1"/>
</dbReference>
<dbReference type="Gramene" id="ABO98038">
    <property type="protein sequence ID" value="ABO98038"/>
    <property type="gene ID" value="OSTLU_16729"/>
</dbReference>
<feature type="transmembrane region" description="Helical" evidence="1">
    <location>
        <begin position="615"/>
        <end position="637"/>
    </location>
</feature>
<accession>A4S2G4</accession>
<keyword evidence="1" id="KW-0812">Transmembrane</keyword>
<dbReference type="HOGENOM" id="CLU_328835_0_0_1"/>
<evidence type="ECO:0000256" key="1">
    <source>
        <dbReference type="SAM" id="Phobius"/>
    </source>
</evidence>
<proteinExistence type="predicted"/>